<dbReference type="PANTHER" id="PTHR11040:SF55">
    <property type="entry name" value="MEMBRANE ZINC ION TRANSPORTER, PUTATIVE (AFU_ORTHOLOGUE AFUA_6G00470)-RELATED"/>
    <property type="match status" value="1"/>
</dbReference>
<keyword evidence="8" id="KW-1185">Reference proteome</keyword>
<dbReference type="OrthoDB" id="448280at2759"/>
<name>A0A8E5HM09_USTVR</name>
<keyword evidence="2 6" id="KW-0812">Transmembrane</keyword>
<evidence type="ECO:0000313" key="8">
    <source>
        <dbReference type="Proteomes" id="UP000027002"/>
    </source>
</evidence>
<sequence length="511" mass="55052">MVCLNKADKGTFRHQSYNQSPPALAAHATTRQDLNGIANLRQYVAAGQKASGGATAGLAGQTVSSEKLRRQLPGDSALATTGLERLWSWITWILSVLIVSYLFSRLRAPTCRCASSGTPSIPVLSARTHETDLPPKLVKRSSCATGGVNKDAYNTGLHAAALFIIWFVSSLACAFPIAAAKFPGLRIPRRFFFAVRHFGTGVLIATALVHLLPTAFVSLGNPCLGTFWTKDYEAMPGAIALLAIFLVTVIEMAFHPSRHGPPADMVARRQAKDRTGVESADPEGHSLGDMGPLHGLPGSMARGLPQLNRAAPMDEISLQAPAGDSTPAKISAESARPTLEEPTLTPSQKRDKERLQCILLEMGILFHSVFIGMALSVSVGNDFIVLLIAIAFHQTFEGLALGSRISVIAWGSRTWQPWLMAFAYGCTTPLGQAIGLATHSLYSPESEIGLVLVGVMNAVSAGLLTFASLVELLSEDFLSDESWRRLRVKEEEEEKKHSLTGRVNKHLSRPL</sequence>
<dbReference type="PANTHER" id="PTHR11040">
    <property type="entry name" value="ZINC/IRON TRANSPORTER"/>
    <property type="match status" value="1"/>
</dbReference>
<proteinExistence type="predicted"/>
<protein>
    <recommendedName>
        <fullName evidence="9">Plasma membrane zinc ion transporter</fullName>
    </recommendedName>
</protein>
<dbReference type="GO" id="GO:0005385">
    <property type="term" value="F:zinc ion transmembrane transporter activity"/>
    <property type="evidence" value="ECO:0007669"/>
    <property type="project" value="TreeGrafter"/>
</dbReference>
<evidence type="ECO:0000256" key="2">
    <source>
        <dbReference type="ARBA" id="ARBA00022692"/>
    </source>
</evidence>
<feature type="transmembrane region" description="Helical" evidence="6">
    <location>
        <begin position="86"/>
        <end position="103"/>
    </location>
</feature>
<evidence type="ECO:0000313" key="7">
    <source>
        <dbReference type="EMBL" id="QUC17429.1"/>
    </source>
</evidence>
<feature type="transmembrane region" description="Helical" evidence="6">
    <location>
        <begin position="191"/>
        <end position="212"/>
    </location>
</feature>
<evidence type="ECO:0000256" key="1">
    <source>
        <dbReference type="ARBA" id="ARBA00004141"/>
    </source>
</evidence>
<dbReference type="GeneID" id="66062448"/>
<comment type="subcellular location">
    <subcellularLocation>
        <location evidence="1">Membrane</location>
        <topology evidence="1">Multi-pass membrane protein</topology>
    </subcellularLocation>
</comment>
<feature type="transmembrane region" description="Helical" evidence="6">
    <location>
        <begin position="234"/>
        <end position="254"/>
    </location>
</feature>
<feature type="transmembrane region" description="Helical" evidence="6">
    <location>
        <begin position="157"/>
        <end position="179"/>
    </location>
</feature>
<evidence type="ECO:0000256" key="5">
    <source>
        <dbReference type="SAM" id="MobiDB-lite"/>
    </source>
</evidence>
<reference evidence="7" key="1">
    <citation type="submission" date="2020-03" db="EMBL/GenBank/DDBJ databases">
        <title>A mixture of massive structural variations and highly conserved coding sequences in Ustilaginoidea virens genome.</title>
        <authorList>
            <person name="Zhang K."/>
            <person name="Zhao Z."/>
            <person name="Zhang Z."/>
            <person name="Li Y."/>
            <person name="Hsiang T."/>
            <person name="Sun W."/>
        </authorList>
    </citation>
    <scope>NUCLEOTIDE SEQUENCE</scope>
    <source>
        <strain evidence="7">UV-8b</strain>
    </source>
</reference>
<evidence type="ECO:0000256" key="3">
    <source>
        <dbReference type="ARBA" id="ARBA00022989"/>
    </source>
</evidence>
<evidence type="ECO:0000256" key="4">
    <source>
        <dbReference type="ARBA" id="ARBA00023136"/>
    </source>
</evidence>
<dbReference type="Proteomes" id="UP000027002">
    <property type="component" value="Chromosome 1"/>
</dbReference>
<dbReference type="AlphaFoldDB" id="A0A8E5HM09"/>
<feature type="region of interest" description="Disordered" evidence="5">
    <location>
        <begin position="320"/>
        <end position="350"/>
    </location>
</feature>
<feature type="transmembrane region" description="Helical" evidence="6">
    <location>
        <begin position="358"/>
        <end position="377"/>
    </location>
</feature>
<keyword evidence="3 6" id="KW-1133">Transmembrane helix</keyword>
<keyword evidence="4 6" id="KW-0472">Membrane</keyword>
<feature type="region of interest" description="Disordered" evidence="5">
    <location>
        <begin position="261"/>
        <end position="292"/>
    </location>
</feature>
<accession>A0A8E5HM09</accession>
<feature type="transmembrane region" description="Helical" evidence="6">
    <location>
        <begin position="383"/>
        <end position="407"/>
    </location>
</feature>
<dbReference type="GO" id="GO:0005886">
    <property type="term" value="C:plasma membrane"/>
    <property type="evidence" value="ECO:0007669"/>
    <property type="project" value="TreeGrafter"/>
</dbReference>
<feature type="transmembrane region" description="Helical" evidence="6">
    <location>
        <begin position="419"/>
        <end position="442"/>
    </location>
</feature>
<evidence type="ECO:0008006" key="9">
    <source>
        <dbReference type="Google" id="ProtNLM"/>
    </source>
</evidence>
<feature type="transmembrane region" description="Helical" evidence="6">
    <location>
        <begin position="448"/>
        <end position="470"/>
    </location>
</feature>
<evidence type="ECO:0000256" key="6">
    <source>
        <dbReference type="SAM" id="Phobius"/>
    </source>
</evidence>
<dbReference type="KEGG" id="uvi:66062448"/>
<gene>
    <name evidence="7" type="ORF">UV8b_01670</name>
</gene>
<dbReference type="Pfam" id="PF02535">
    <property type="entry name" value="Zip"/>
    <property type="match status" value="1"/>
</dbReference>
<dbReference type="InterPro" id="IPR003689">
    <property type="entry name" value="ZIP"/>
</dbReference>
<feature type="compositionally biased region" description="Basic and acidic residues" evidence="5">
    <location>
        <begin position="266"/>
        <end position="286"/>
    </location>
</feature>
<organism evidence="7 8">
    <name type="scientific">Ustilaginoidea virens</name>
    <name type="common">Rice false smut fungus</name>
    <name type="synonym">Villosiclava virens</name>
    <dbReference type="NCBI Taxonomy" id="1159556"/>
    <lineage>
        <taxon>Eukaryota</taxon>
        <taxon>Fungi</taxon>
        <taxon>Dikarya</taxon>
        <taxon>Ascomycota</taxon>
        <taxon>Pezizomycotina</taxon>
        <taxon>Sordariomycetes</taxon>
        <taxon>Hypocreomycetidae</taxon>
        <taxon>Hypocreales</taxon>
        <taxon>Clavicipitaceae</taxon>
        <taxon>Ustilaginoidea</taxon>
    </lineage>
</organism>
<dbReference type="RefSeq" id="XP_042995102.1">
    <property type="nucleotide sequence ID" value="XM_043139168.1"/>
</dbReference>
<dbReference type="EMBL" id="CP072753">
    <property type="protein sequence ID" value="QUC17429.1"/>
    <property type="molecule type" value="Genomic_DNA"/>
</dbReference>